<gene>
    <name evidence="2" type="ORF">RB653_010647</name>
</gene>
<dbReference type="AlphaFoldDB" id="A0AAN7TKD6"/>
<evidence type="ECO:0000256" key="1">
    <source>
        <dbReference type="SAM" id="SignalP"/>
    </source>
</evidence>
<organism evidence="2 3">
    <name type="scientific">Dictyostelium firmibasis</name>
    <dbReference type="NCBI Taxonomy" id="79012"/>
    <lineage>
        <taxon>Eukaryota</taxon>
        <taxon>Amoebozoa</taxon>
        <taxon>Evosea</taxon>
        <taxon>Eumycetozoa</taxon>
        <taxon>Dictyostelia</taxon>
        <taxon>Dictyosteliales</taxon>
        <taxon>Dictyosteliaceae</taxon>
        <taxon>Dictyostelium</taxon>
    </lineage>
</organism>
<reference evidence="2 3" key="1">
    <citation type="submission" date="2023-11" db="EMBL/GenBank/DDBJ databases">
        <title>Dfirmibasis_genome.</title>
        <authorList>
            <person name="Edelbroek B."/>
            <person name="Kjellin J."/>
            <person name="Jerlstrom-Hultqvist J."/>
            <person name="Soderbom F."/>
        </authorList>
    </citation>
    <scope>NUCLEOTIDE SEQUENCE [LARGE SCALE GENOMIC DNA]</scope>
    <source>
        <strain evidence="2 3">TNS-C-14</strain>
    </source>
</reference>
<keyword evidence="1" id="KW-0732">Signal</keyword>
<name>A0AAN7TKD6_9MYCE</name>
<protein>
    <submittedName>
        <fullName evidence="2">Uncharacterized protein</fullName>
    </submittedName>
</protein>
<proteinExistence type="predicted"/>
<dbReference type="EMBL" id="JAVFKY010000006">
    <property type="protein sequence ID" value="KAK5575387.1"/>
    <property type="molecule type" value="Genomic_DNA"/>
</dbReference>
<evidence type="ECO:0000313" key="3">
    <source>
        <dbReference type="Proteomes" id="UP001344447"/>
    </source>
</evidence>
<evidence type="ECO:0000313" key="2">
    <source>
        <dbReference type="EMBL" id="KAK5575387.1"/>
    </source>
</evidence>
<feature type="chain" id="PRO_5042940870" evidence="1">
    <location>
        <begin position="23"/>
        <end position="66"/>
    </location>
</feature>
<keyword evidence="3" id="KW-1185">Reference proteome</keyword>
<sequence length="66" mass="7570">MNKMNKMIVLMFLLLTISFSLGDVNECYANCLKKNTRYCGKDQFMCDVVIGKCQESCNTEFGVEQK</sequence>
<comment type="caution">
    <text evidence="2">The sequence shown here is derived from an EMBL/GenBank/DDBJ whole genome shotgun (WGS) entry which is preliminary data.</text>
</comment>
<feature type="signal peptide" evidence="1">
    <location>
        <begin position="1"/>
        <end position="22"/>
    </location>
</feature>
<accession>A0AAN7TKD6</accession>
<dbReference type="Proteomes" id="UP001344447">
    <property type="component" value="Unassembled WGS sequence"/>
</dbReference>